<dbReference type="RefSeq" id="WP_179814275.1">
    <property type="nucleotide sequence ID" value="NZ_JACBZD010000001.1"/>
</dbReference>
<dbReference type="Pfam" id="PF05713">
    <property type="entry name" value="MobC"/>
    <property type="match status" value="1"/>
</dbReference>
<evidence type="ECO:0000259" key="2">
    <source>
        <dbReference type="Pfam" id="PF05713"/>
    </source>
</evidence>
<dbReference type="InterPro" id="IPR008687">
    <property type="entry name" value="MobC"/>
</dbReference>
<organism evidence="3 4">
    <name type="scientific">Allostreptomyces psammosilenae</name>
    <dbReference type="NCBI Taxonomy" id="1892865"/>
    <lineage>
        <taxon>Bacteria</taxon>
        <taxon>Bacillati</taxon>
        <taxon>Actinomycetota</taxon>
        <taxon>Actinomycetes</taxon>
        <taxon>Kitasatosporales</taxon>
        <taxon>Streptomycetaceae</taxon>
        <taxon>Allostreptomyces</taxon>
    </lineage>
</organism>
<gene>
    <name evidence="3" type="ORF">FHU37_002498</name>
</gene>
<reference evidence="3 4" key="1">
    <citation type="submission" date="2020-07" db="EMBL/GenBank/DDBJ databases">
        <title>Sequencing the genomes of 1000 actinobacteria strains.</title>
        <authorList>
            <person name="Klenk H.-P."/>
        </authorList>
    </citation>
    <scope>NUCLEOTIDE SEQUENCE [LARGE SCALE GENOMIC DNA]</scope>
    <source>
        <strain evidence="3 4">DSM 42178</strain>
    </source>
</reference>
<dbReference type="EMBL" id="JACBZD010000001">
    <property type="protein sequence ID" value="NYI05555.1"/>
    <property type="molecule type" value="Genomic_DNA"/>
</dbReference>
<evidence type="ECO:0000313" key="3">
    <source>
        <dbReference type="EMBL" id="NYI05555.1"/>
    </source>
</evidence>
<feature type="region of interest" description="Disordered" evidence="1">
    <location>
        <begin position="1"/>
        <end position="64"/>
    </location>
</feature>
<name>A0A852ZUH0_9ACTN</name>
<accession>A0A852ZUH0</accession>
<evidence type="ECO:0000313" key="4">
    <source>
        <dbReference type="Proteomes" id="UP000567795"/>
    </source>
</evidence>
<feature type="domain" description="Bacterial mobilisation" evidence="2">
    <location>
        <begin position="167"/>
        <end position="211"/>
    </location>
</feature>
<dbReference type="Proteomes" id="UP000567795">
    <property type="component" value="Unassembled WGS sequence"/>
</dbReference>
<feature type="compositionally biased region" description="Low complexity" evidence="1">
    <location>
        <begin position="1"/>
        <end position="13"/>
    </location>
</feature>
<proteinExistence type="predicted"/>
<sequence length="219" mass="23472">MAGAAQRQGAPGQEVEAEGGLDQHELHAVQAALLAPVRQPATAPGAGIQTGGNDRGEPPVPPEEFVHQGVAANDVPALPADSPTSVPLTALRIRRWNGEKRSERITGRYTARERAELEEAAASHGYEGSVSGFIADIALAFTAGLFTVTLPLSNERRALQEFRAQVLRALNRIGNNVNQIARAHNMGDHPTHTQAVLEDLRRLLEDIAEALCHPTEREG</sequence>
<comment type="caution">
    <text evidence="3">The sequence shown here is derived from an EMBL/GenBank/DDBJ whole genome shotgun (WGS) entry which is preliminary data.</text>
</comment>
<evidence type="ECO:0000256" key="1">
    <source>
        <dbReference type="SAM" id="MobiDB-lite"/>
    </source>
</evidence>
<protein>
    <recommendedName>
        <fullName evidence="2">Bacterial mobilisation domain-containing protein</fullName>
    </recommendedName>
</protein>
<keyword evidence="4" id="KW-1185">Reference proteome</keyword>
<dbReference type="AlphaFoldDB" id="A0A852ZUH0"/>